<accession>A0ABV0AZV8</accession>
<dbReference type="Proteomes" id="UP001447516">
    <property type="component" value="Unassembled WGS sequence"/>
</dbReference>
<dbReference type="Pfam" id="PF13738">
    <property type="entry name" value="Pyr_redox_3"/>
    <property type="match status" value="1"/>
</dbReference>
<dbReference type="PANTHER" id="PTHR43539:SF78">
    <property type="entry name" value="FLAVIN-CONTAINING MONOOXYGENASE"/>
    <property type="match status" value="1"/>
</dbReference>
<keyword evidence="1" id="KW-0560">Oxidoreductase</keyword>
<comment type="caution">
    <text evidence="2">The sequence shown here is derived from an EMBL/GenBank/DDBJ whole genome shotgun (WGS) entry which is preliminary data.</text>
</comment>
<evidence type="ECO:0000256" key="1">
    <source>
        <dbReference type="ARBA" id="ARBA00023002"/>
    </source>
</evidence>
<dbReference type="Gene3D" id="3.50.50.60">
    <property type="entry name" value="FAD/NAD(P)-binding domain"/>
    <property type="match status" value="2"/>
</dbReference>
<proteinExistence type="predicted"/>
<organism evidence="2 3">
    <name type="scientific">Microbispora maris</name>
    <dbReference type="NCBI Taxonomy" id="3144104"/>
    <lineage>
        <taxon>Bacteria</taxon>
        <taxon>Bacillati</taxon>
        <taxon>Actinomycetota</taxon>
        <taxon>Actinomycetes</taxon>
        <taxon>Streptosporangiales</taxon>
        <taxon>Streptosporangiaceae</taxon>
        <taxon>Microbispora</taxon>
    </lineage>
</organism>
<evidence type="ECO:0000313" key="3">
    <source>
        <dbReference type="Proteomes" id="UP001447516"/>
    </source>
</evidence>
<dbReference type="RefSeq" id="WP_346230649.1">
    <property type="nucleotide sequence ID" value="NZ_JBDJAW010000060.1"/>
</dbReference>
<dbReference type="PRINTS" id="PR00411">
    <property type="entry name" value="PNDRDTASEI"/>
</dbReference>
<keyword evidence="3" id="KW-1185">Reference proteome</keyword>
<sequence>MPATTAVDTVVIGAGHAGLAMSRCLTGRSVEHLVLERGRTAERWRTARWDSFRLLTPNWMTRLPGWAYSGPDPDGYMTAGELVAYLECYARSFAAPILERTTVLQVRQTGGGYLVCTDRGAWTAANVVVATGYHVRAAVPAFASDLPPGLVQITPDRYRCPADLPDGPVLVVGASSTGVQIADELLTAGRPVVVAVGGHTRLPRRYRGRDVLWWLDRLGTLGRTLDELPDPARALREPSLQLSGTGRTLDLRILHERGALLTGRMLGSEAGFACFADDLRAVTAAADVRLRRVLSRIDAYAASTPELDPTVTAGAPQFHPTVAAEAPELAPIAAVLPGDGPARLDLRRFAAVVWATGLRPGYPWLQVPVLDHTGRILHRRGVTAAPGLYALGLRFQHRRDATFIDGARHDAAYLADHLTRRRPARTRAAS</sequence>
<dbReference type="InterPro" id="IPR036188">
    <property type="entry name" value="FAD/NAD-bd_sf"/>
</dbReference>
<gene>
    <name evidence="2" type="ORF">AAH991_37215</name>
</gene>
<dbReference type="InterPro" id="IPR050982">
    <property type="entry name" value="Auxin_biosynth/cation_transpt"/>
</dbReference>
<protein>
    <submittedName>
        <fullName evidence="2">NAD(P)-binding domain-containing protein</fullName>
    </submittedName>
</protein>
<dbReference type="SUPFAM" id="SSF51905">
    <property type="entry name" value="FAD/NAD(P)-binding domain"/>
    <property type="match status" value="2"/>
</dbReference>
<name>A0ABV0AZV8_9ACTN</name>
<evidence type="ECO:0000313" key="2">
    <source>
        <dbReference type="EMBL" id="MEN3540803.1"/>
    </source>
</evidence>
<dbReference type="EMBL" id="JBDJAW010000060">
    <property type="protein sequence ID" value="MEN3540803.1"/>
    <property type="molecule type" value="Genomic_DNA"/>
</dbReference>
<dbReference type="PANTHER" id="PTHR43539">
    <property type="entry name" value="FLAVIN-BINDING MONOOXYGENASE-LIKE PROTEIN (AFU_ORTHOLOGUE AFUA_4G09220)"/>
    <property type="match status" value="1"/>
</dbReference>
<reference evidence="2 3" key="1">
    <citation type="submission" date="2024-05" db="EMBL/GenBank/DDBJ databases">
        <title>Microbispora sp.ZYX-F-249.</title>
        <authorList>
            <person name="Xie H."/>
        </authorList>
    </citation>
    <scope>NUCLEOTIDE SEQUENCE [LARGE SCALE GENOMIC DNA]</scope>
    <source>
        <strain evidence="2 3">ZYX-F-249</strain>
    </source>
</reference>